<dbReference type="PRINTS" id="PR00035">
    <property type="entry name" value="HTHGNTR"/>
</dbReference>
<dbReference type="AlphaFoldDB" id="A0A8J3T3N4"/>
<dbReference type="RefSeq" id="WP_203879690.1">
    <property type="nucleotide sequence ID" value="NZ_BOOK01000069.1"/>
</dbReference>
<keyword evidence="1" id="KW-0805">Transcription regulation</keyword>
<evidence type="ECO:0000259" key="4">
    <source>
        <dbReference type="PROSITE" id="PS50949"/>
    </source>
</evidence>
<evidence type="ECO:0000256" key="1">
    <source>
        <dbReference type="ARBA" id="ARBA00023015"/>
    </source>
</evidence>
<dbReference type="PROSITE" id="PS50949">
    <property type="entry name" value="HTH_GNTR"/>
    <property type="match status" value="1"/>
</dbReference>
<dbReference type="GO" id="GO:0045892">
    <property type="term" value="P:negative regulation of DNA-templated transcription"/>
    <property type="evidence" value="ECO:0007669"/>
    <property type="project" value="TreeGrafter"/>
</dbReference>
<sequence>MSDDADYLGQLDPDDPRTPSRQIANKLRAAILTGKLQPGDKLPSQSELAGRYGVARETVKAALRFLTSDHLIVARQGSGVFVRAQTQQPVGLRPHVETGFDRSHASLDFAGFSGETLRNTIMEVLDKIRAGRLTPESLKIRIMMYDTTAPMLLPRRAGTDSTEPLIQKRADRITRRAVEGIIDAVQELADLKLVKTASVDVRTHNLAPSFKLYILNREEVFYGFYPIVEHAITLDGESVTLHDLMGKDATLFHFSIRDGETSDGPQFVQQAQAWFDSVWGTVAREYVP</sequence>
<dbReference type="InterPro" id="IPR036390">
    <property type="entry name" value="WH_DNA-bd_sf"/>
</dbReference>
<comment type="caution">
    <text evidence="5">The sequence shown here is derived from an EMBL/GenBank/DDBJ whole genome shotgun (WGS) entry which is preliminary data.</text>
</comment>
<dbReference type="InterPro" id="IPR000524">
    <property type="entry name" value="Tscrpt_reg_HTH_GntR"/>
</dbReference>
<dbReference type="PANTHER" id="PTHR44846">
    <property type="entry name" value="MANNOSYL-D-GLYCERATE TRANSPORT/METABOLISM SYSTEM REPRESSOR MNGR-RELATED"/>
    <property type="match status" value="1"/>
</dbReference>
<dbReference type="Proteomes" id="UP000634476">
    <property type="component" value="Unassembled WGS sequence"/>
</dbReference>
<dbReference type="PANTHER" id="PTHR44846:SF17">
    <property type="entry name" value="GNTR-FAMILY TRANSCRIPTIONAL REGULATOR"/>
    <property type="match status" value="1"/>
</dbReference>
<dbReference type="InterPro" id="IPR050679">
    <property type="entry name" value="Bact_HTH_transcr_reg"/>
</dbReference>
<keyword evidence="6" id="KW-1185">Reference proteome</keyword>
<reference evidence="5" key="1">
    <citation type="submission" date="2021-01" db="EMBL/GenBank/DDBJ databases">
        <title>Whole genome shotgun sequence of Planobispora takensis NBRC 109077.</title>
        <authorList>
            <person name="Komaki H."/>
            <person name="Tamura T."/>
        </authorList>
    </citation>
    <scope>NUCLEOTIDE SEQUENCE</scope>
    <source>
        <strain evidence="5">NBRC 109077</strain>
    </source>
</reference>
<proteinExistence type="predicted"/>
<dbReference type="CDD" id="cd07377">
    <property type="entry name" value="WHTH_GntR"/>
    <property type="match status" value="1"/>
</dbReference>
<organism evidence="5 6">
    <name type="scientific">Planobispora takensis</name>
    <dbReference type="NCBI Taxonomy" id="1367882"/>
    <lineage>
        <taxon>Bacteria</taxon>
        <taxon>Bacillati</taxon>
        <taxon>Actinomycetota</taxon>
        <taxon>Actinomycetes</taxon>
        <taxon>Streptosporangiales</taxon>
        <taxon>Streptosporangiaceae</taxon>
        <taxon>Planobispora</taxon>
    </lineage>
</organism>
<dbReference type="GO" id="GO:0003700">
    <property type="term" value="F:DNA-binding transcription factor activity"/>
    <property type="evidence" value="ECO:0007669"/>
    <property type="project" value="InterPro"/>
</dbReference>
<evidence type="ECO:0000256" key="3">
    <source>
        <dbReference type="ARBA" id="ARBA00023163"/>
    </source>
</evidence>
<gene>
    <name evidence="5" type="ORF">Pta02_74850</name>
</gene>
<dbReference type="EMBL" id="BOOK01000069">
    <property type="protein sequence ID" value="GII05477.1"/>
    <property type="molecule type" value="Genomic_DNA"/>
</dbReference>
<accession>A0A8J3T3N4</accession>
<evidence type="ECO:0000313" key="5">
    <source>
        <dbReference type="EMBL" id="GII05477.1"/>
    </source>
</evidence>
<feature type="domain" description="HTH gntR-type" evidence="4">
    <location>
        <begin position="17"/>
        <end position="85"/>
    </location>
</feature>
<dbReference type="GO" id="GO:0003677">
    <property type="term" value="F:DNA binding"/>
    <property type="evidence" value="ECO:0007669"/>
    <property type="project" value="UniProtKB-KW"/>
</dbReference>
<dbReference type="Gene3D" id="1.10.10.10">
    <property type="entry name" value="Winged helix-like DNA-binding domain superfamily/Winged helix DNA-binding domain"/>
    <property type="match status" value="1"/>
</dbReference>
<keyword evidence="3" id="KW-0804">Transcription</keyword>
<evidence type="ECO:0000313" key="6">
    <source>
        <dbReference type="Proteomes" id="UP000634476"/>
    </source>
</evidence>
<dbReference type="SUPFAM" id="SSF46785">
    <property type="entry name" value="Winged helix' DNA-binding domain"/>
    <property type="match status" value="1"/>
</dbReference>
<dbReference type="SMART" id="SM00345">
    <property type="entry name" value="HTH_GNTR"/>
    <property type="match status" value="1"/>
</dbReference>
<keyword evidence="2" id="KW-0238">DNA-binding</keyword>
<dbReference type="InterPro" id="IPR036388">
    <property type="entry name" value="WH-like_DNA-bd_sf"/>
</dbReference>
<protein>
    <recommendedName>
        <fullName evidence="4">HTH gntR-type domain-containing protein</fullName>
    </recommendedName>
</protein>
<evidence type="ECO:0000256" key="2">
    <source>
        <dbReference type="ARBA" id="ARBA00023125"/>
    </source>
</evidence>
<dbReference type="Pfam" id="PF00392">
    <property type="entry name" value="GntR"/>
    <property type="match status" value="1"/>
</dbReference>
<name>A0A8J3T3N4_9ACTN</name>